<dbReference type="STRING" id="1442368.A0A0D2HHF1"/>
<evidence type="ECO:0000313" key="7">
    <source>
        <dbReference type="Proteomes" id="UP000053029"/>
    </source>
</evidence>
<comment type="subcellular location">
    <subcellularLocation>
        <location evidence="1">Membrane</location>
        <topology evidence="1">Multi-pass membrane protein</topology>
    </subcellularLocation>
</comment>
<protein>
    <recommendedName>
        <fullName evidence="8">RTA1 domain protein</fullName>
    </recommendedName>
</protein>
<name>A0A0D2HHF1_9EURO</name>
<dbReference type="GO" id="GO:0016020">
    <property type="term" value="C:membrane"/>
    <property type="evidence" value="ECO:0007669"/>
    <property type="project" value="UniProtKB-SubCell"/>
</dbReference>
<keyword evidence="7" id="KW-1185">Reference proteome</keyword>
<reference evidence="6 7" key="1">
    <citation type="submission" date="2015-01" db="EMBL/GenBank/DDBJ databases">
        <title>The Genome Sequence of Fonsecaea pedrosoi CBS 271.37.</title>
        <authorList>
            <consortium name="The Broad Institute Genomics Platform"/>
            <person name="Cuomo C."/>
            <person name="de Hoog S."/>
            <person name="Gorbushina A."/>
            <person name="Stielow B."/>
            <person name="Teixiera M."/>
            <person name="Abouelleil A."/>
            <person name="Chapman S.B."/>
            <person name="Priest M."/>
            <person name="Young S.K."/>
            <person name="Wortman J."/>
            <person name="Nusbaum C."/>
            <person name="Birren B."/>
        </authorList>
    </citation>
    <scope>NUCLEOTIDE SEQUENCE [LARGE SCALE GENOMIC DNA]</scope>
    <source>
        <strain evidence="6 7">CBS 271.37</strain>
    </source>
</reference>
<evidence type="ECO:0000313" key="6">
    <source>
        <dbReference type="EMBL" id="KIW83874.1"/>
    </source>
</evidence>
<dbReference type="GeneID" id="25302610"/>
<dbReference type="Pfam" id="PF04479">
    <property type="entry name" value="RTA1"/>
    <property type="match status" value="1"/>
</dbReference>
<evidence type="ECO:0000256" key="4">
    <source>
        <dbReference type="ARBA" id="ARBA00023136"/>
    </source>
</evidence>
<dbReference type="InterPro" id="IPR007568">
    <property type="entry name" value="RTA1"/>
</dbReference>
<feature type="transmembrane region" description="Helical" evidence="5">
    <location>
        <begin position="82"/>
        <end position="102"/>
    </location>
</feature>
<evidence type="ECO:0008006" key="8">
    <source>
        <dbReference type="Google" id="ProtNLM"/>
    </source>
</evidence>
<dbReference type="AlphaFoldDB" id="A0A0D2HHF1"/>
<feature type="transmembrane region" description="Helical" evidence="5">
    <location>
        <begin position="238"/>
        <end position="257"/>
    </location>
</feature>
<dbReference type="EMBL" id="KN846970">
    <property type="protein sequence ID" value="KIW83874.1"/>
    <property type="molecule type" value="Genomic_DNA"/>
</dbReference>
<feature type="transmembrane region" description="Helical" evidence="5">
    <location>
        <begin position="155"/>
        <end position="180"/>
    </location>
</feature>
<evidence type="ECO:0000256" key="5">
    <source>
        <dbReference type="SAM" id="Phobius"/>
    </source>
</evidence>
<evidence type="ECO:0000256" key="2">
    <source>
        <dbReference type="ARBA" id="ARBA00022692"/>
    </source>
</evidence>
<dbReference type="PANTHER" id="PTHR31465">
    <property type="entry name" value="PROTEIN RTA1-RELATED"/>
    <property type="match status" value="1"/>
</dbReference>
<dbReference type="RefSeq" id="XP_013287682.1">
    <property type="nucleotide sequence ID" value="XM_013432228.1"/>
</dbReference>
<feature type="transmembrane region" description="Helical" evidence="5">
    <location>
        <begin position="47"/>
        <end position="70"/>
    </location>
</feature>
<feature type="transmembrane region" description="Helical" evidence="5">
    <location>
        <begin position="20"/>
        <end position="40"/>
    </location>
</feature>
<proteinExistence type="predicted"/>
<dbReference type="OrthoDB" id="3358017at2759"/>
<gene>
    <name evidence="6" type="ORF">Z517_03120</name>
</gene>
<accession>A0A0D2HHF1</accession>
<sequence>MTQLKPVAGTDYYLWKYLPSVPASAAAIILFAGATAALCWRIHRTRTWFCIPFAVGGLFQVIGFGVRIFAHYRTDLIAPYAVQSSFILLAPVLYAASIYMVLGRLIRSVHGERFSVIRPARMTKLFVVADILSLNVQGNGAGLTAKDKTQKIGQYIVIAGLFIQLIAFGCFVAVAWVFHARMQRSGGKDTSSWPKIPWKQGLRMIYFCSALITVRSVFRVVEYIMGVDSYLLSHDWPPYVFDAIPMWIVQMTFFLWFPDKFKPGQRVGSEDGHVLVENEMPMR</sequence>
<dbReference type="Proteomes" id="UP000053029">
    <property type="component" value="Unassembled WGS sequence"/>
</dbReference>
<evidence type="ECO:0000256" key="1">
    <source>
        <dbReference type="ARBA" id="ARBA00004141"/>
    </source>
</evidence>
<dbReference type="PANTHER" id="PTHR31465:SF27">
    <property type="entry name" value="DOMAIN PROTEIN, PUTATIVE (AFU_ORTHOLOGUE AFUA_3G01030)-RELATED"/>
    <property type="match status" value="1"/>
</dbReference>
<keyword evidence="2 5" id="KW-0812">Transmembrane</keyword>
<evidence type="ECO:0000256" key="3">
    <source>
        <dbReference type="ARBA" id="ARBA00022989"/>
    </source>
</evidence>
<dbReference type="HOGENOM" id="CLU_033465_3_3_1"/>
<keyword evidence="3 5" id="KW-1133">Transmembrane helix</keyword>
<dbReference type="VEuPathDB" id="FungiDB:Z517_03120"/>
<organism evidence="6 7">
    <name type="scientific">Fonsecaea pedrosoi CBS 271.37</name>
    <dbReference type="NCBI Taxonomy" id="1442368"/>
    <lineage>
        <taxon>Eukaryota</taxon>
        <taxon>Fungi</taxon>
        <taxon>Dikarya</taxon>
        <taxon>Ascomycota</taxon>
        <taxon>Pezizomycotina</taxon>
        <taxon>Eurotiomycetes</taxon>
        <taxon>Chaetothyriomycetidae</taxon>
        <taxon>Chaetothyriales</taxon>
        <taxon>Herpotrichiellaceae</taxon>
        <taxon>Fonsecaea</taxon>
    </lineage>
</organism>
<keyword evidence="4 5" id="KW-0472">Membrane</keyword>